<dbReference type="SUPFAM" id="SSF53474">
    <property type="entry name" value="alpha/beta-Hydrolases"/>
    <property type="match status" value="1"/>
</dbReference>
<keyword evidence="3" id="KW-1185">Reference proteome</keyword>
<dbReference type="EMBL" id="PEBK01000002">
    <property type="protein sequence ID" value="PJM75963.1"/>
    <property type="molecule type" value="Genomic_DNA"/>
</dbReference>
<proteinExistence type="predicted"/>
<dbReference type="InterPro" id="IPR029058">
    <property type="entry name" value="AB_hydrolase_fold"/>
</dbReference>
<dbReference type="Pfam" id="PF11187">
    <property type="entry name" value="Mbeg1-like"/>
    <property type="match status" value="1"/>
</dbReference>
<accession>A0A2M9HGP8</accession>
<comment type="caution">
    <text evidence="2">The sequence shown here is derived from an EMBL/GenBank/DDBJ whole genome shotgun (WGS) entry which is preliminary data.</text>
</comment>
<evidence type="ECO:0000256" key="1">
    <source>
        <dbReference type="SAM" id="MobiDB-lite"/>
    </source>
</evidence>
<evidence type="ECO:0000313" key="3">
    <source>
        <dbReference type="Proteomes" id="UP000231451"/>
    </source>
</evidence>
<reference evidence="2 3" key="1">
    <citation type="submission" date="2017-10" db="EMBL/GenBank/DDBJ databases">
        <title>Draft genome sequences of strains TRE 1, TRE 9, TRE H and TRI 7, isolated from tamarins, belonging to four potential novel Bifidobacterium species.</title>
        <authorList>
            <person name="Mattarelli P."/>
            <person name="Modesto M."/>
            <person name="Puglisi E."/>
            <person name="Morelli L."/>
            <person name="Spezio C."/>
            <person name="Bonetti A."/>
            <person name="Sandri C."/>
        </authorList>
    </citation>
    <scope>NUCLEOTIDE SEQUENCE [LARGE SCALE GENOMIC DNA]</scope>
    <source>
        <strain evidence="3">TRI7</strain>
    </source>
</reference>
<protein>
    <recommendedName>
        <fullName evidence="4">Alpha/beta hydrolase</fullName>
    </recommendedName>
</protein>
<dbReference type="InterPro" id="IPR024499">
    <property type="entry name" value="Mbeg1-like"/>
</dbReference>
<evidence type="ECO:0008006" key="4">
    <source>
        <dbReference type="Google" id="ProtNLM"/>
    </source>
</evidence>
<organism evidence="2 3">
    <name type="scientific">Bifidobacterium simiarum</name>
    <dbReference type="NCBI Taxonomy" id="2045441"/>
    <lineage>
        <taxon>Bacteria</taxon>
        <taxon>Bacillati</taxon>
        <taxon>Actinomycetota</taxon>
        <taxon>Actinomycetes</taxon>
        <taxon>Bifidobacteriales</taxon>
        <taxon>Bifidobacteriaceae</taxon>
        <taxon>Bifidobacterium</taxon>
    </lineage>
</organism>
<feature type="compositionally biased region" description="Polar residues" evidence="1">
    <location>
        <begin position="128"/>
        <end position="143"/>
    </location>
</feature>
<gene>
    <name evidence="2" type="ORF">CSQ87_03170</name>
</gene>
<evidence type="ECO:0000313" key="2">
    <source>
        <dbReference type="EMBL" id="PJM75963.1"/>
    </source>
</evidence>
<dbReference type="Proteomes" id="UP000231451">
    <property type="component" value="Unassembled WGS sequence"/>
</dbReference>
<dbReference type="Gene3D" id="3.40.50.1820">
    <property type="entry name" value="alpha/beta hydrolase"/>
    <property type="match status" value="1"/>
</dbReference>
<sequence length="456" mass="49515">MYERMPSCVPTLADAERQYGSFVARLRSCSPRHPLRSLKTLWRRPFPSVPIRTIDHNLGPSDFRLDTNYAGLGDPECTAEFFRVLAVNPRYAPLGFGAYEELHDEARQMQFAAMTVDLGRIPRVTATEPPSTTKQQPAATNRTADQDSAKQTTTNQPTTAKQPDTGPSNTPPAPTLAVVFRGTDTSLVGWKEDLNMACQYPIPAQEAAARYLARVADLWPGRLLVMGHSKGGNLAVYAAMAVPETVRERIDVVYSLDGPGFLPGMMGSHAPEYHAVKAKVRKIVPESSSVGMIFEQLDDDSLAEYAAFVPVRSDGTGVMQHFAFTWQIGRQIGRPSDSKTAATETTTPEISETTETVDGGFSPAPDGLSPIARRFNKSLNDWVLSMPVEQRRRVIDSVYDVLRASGVTSIVDLPKSLPGSIPAMLGAVRSLSADDLAQAGSALRLLAAATLNNLGR</sequence>
<dbReference type="AlphaFoldDB" id="A0A2M9HGP8"/>
<name>A0A2M9HGP8_9BIFI</name>
<feature type="compositionally biased region" description="Polar residues" evidence="1">
    <location>
        <begin position="149"/>
        <end position="168"/>
    </location>
</feature>
<feature type="region of interest" description="Disordered" evidence="1">
    <location>
        <begin position="122"/>
        <end position="176"/>
    </location>
</feature>